<dbReference type="CDD" id="cd06261">
    <property type="entry name" value="TM_PBP2"/>
    <property type="match status" value="1"/>
</dbReference>
<keyword evidence="5 10" id="KW-0762">Sugar transport</keyword>
<evidence type="ECO:0000313" key="13">
    <source>
        <dbReference type="Proteomes" id="UP000032633"/>
    </source>
</evidence>
<reference evidence="13" key="2">
    <citation type="submission" date="2015-03" db="EMBL/GenBank/DDBJ databases">
        <title>Genome sequence of Paenibacillus beijingensis strain DSM 24997T.</title>
        <authorList>
            <person name="Kwak Y."/>
            <person name="Shin J.-H."/>
        </authorList>
    </citation>
    <scope>NUCLEOTIDE SEQUENCE [LARGE SCALE GENOMIC DNA]</scope>
    <source>
        <strain evidence="13">DSM 24997</strain>
    </source>
</reference>
<comment type="similarity">
    <text evidence="2 10">Belongs to the binding-protein-dependent transport system permease family. MalFG subfamily.</text>
</comment>
<evidence type="ECO:0000256" key="7">
    <source>
        <dbReference type="ARBA" id="ARBA00022989"/>
    </source>
</evidence>
<dbReference type="HOGENOM" id="CLU_016047_0_3_9"/>
<keyword evidence="7 9" id="KW-1133">Transmembrane helix</keyword>
<evidence type="ECO:0000256" key="10">
    <source>
        <dbReference type="RuleBase" id="RU367050"/>
    </source>
</evidence>
<dbReference type="Pfam" id="PF00528">
    <property type="entry name" value="BPD_transp_1"/>
    <property type="match status" value="1"/>
</dbReference>
<evidence type="ECO:0000256" key="5">
    <source>
        <dbReference type="ARBA" id="ARBA00022597"/>
    </source>
</evidence>
<gene>
    <name evidence="12" type="ORF">VN24_16855</name>
</gene>
<proteinExistence type="inferred from homology"/>
<evidence type="ECO:0000256" key="6">
    <source>
        <dbReference type="ARBA" id="ARBA00022692"/>
    </source>
</evidence>
<evidence type="ECO:0000256" key="8">
    <source>
        <dbReference type="ARBA" id="ARBA00023136"/>
    </source>
</evidence>
<dbReference type="GO" id="GO:0042956">
    <property type="term" value="P:maltodextrin transmembrane transport"/>
    <property type="evidence" value="ECO:0007669"/>
    <property type="project" value="TreeGrafter"/>
</dbReference>
<comment type="subcellular location">
    <subcellularLocation>
        <location evidence="1 9">Cell membrane</location>
        <topology evidence="1 9">Multi-pass membrane protein</topology>
    </subcellularLocation>
</comment>
<evidence type="ECO:0000256" key="2">
    <source>
        <dbReference type="ARBA" id="ARBA00009047"/>
    </source>
</evidence>
<keyword evidence="8 9" id="KW-0472">Membrane</keyword>
<sequence length="436" mass="49609">MNRHSLRATVLSILFMGFGQLYNRQWFKGLPLAVTWAAVLIGCSSNIFATLKGLVTLGVTPTHRQKVNGLYVTIQGDHSIFLMVQGLIAFFALLLIISVYVLNVRDAYINGRRLEEKETIAPPLHMIGSFRDKYFPFITLLFPFISILFLTVLPIIFSTLLAFTNYADPILPPGNLINWVGFDNFFNLVQLKSWSSTFVGVLIWTIVWAVIATFSCYFGGMFVAMLIHQPFVRFKKMWRAILIVPIAIPTLVSLLMMRNLFNNKFGPINEYLKMLGMNGLPWLTDPFWAKVTVLLVNLWIGIPVSMILISGILVTIPRDLYEAAEIDGARPRQKFRHITLPLVLFSTTPIIIMQFANNINNFNMIYLLTNGGPVNPNYQYAGDTDLLVTWLYKLTLSNQQYNLASVIGIIIFVIIASLSIFYYRRTRSYNEEDMIG</sequence>
<dbReference type="SUPFAM" id="SSF161098">
    <property type="entry name" value="MetI-like"/>
    <property type="match status" value="1"/>
</dbReference>
<dbReference type="PANTHER" id="PTHR47314:SF1">
    <property type="entry name" value="MALTOSE_MALTODEXTRIN TRANSPORT SYSTEM PERMEASE PROTEIN MALF"/>
    <property type="match status" value="1"/>
</dbReference>
<dbReference type="PROSITE" id="PS50928">
    <property type="entry name" value="ABC_TM1"/>
    <property type="match status" value="1"/>
</dbReference>
<dbReference type="SUPFAM" id="SSF160964">
    <property type="entry name" value="MalF N-terminal region-like"/>
    <property type="match status" value="1"/>
</dbReference>
<dbReference type="OrthoDB" id="9778687at2"/>
<dbReference type="EMBL" id="CP011058">
    <property type="protein sequence ID" value="AJY75914.1"/>
    <property type="molecule type" value="Genomic_DNA"/>
</dbReference>
<protein>
    <recommendedName>
        <fullName evidence="10">Maltose/maltodextrin transport system permease protein</fullName>
    </recommendedName>
</protein>
<keyword evidence="13" id="KW-1185">Reference proteome</keyword>
<evidence type="ECO:0000259" key="11">
    <source>
        <dbReference type="PROSITE" id="PS50928"/>
    </source>
</evidence>
<feature type="transmembrane region" description="Helical" evidence="9">
    <location>
        <begin position="80"/>
        <end position="103"/>
    </location>
</feature>
<keyword evidence="3 9" id="KW-0813">Transport</keyword>
<dbReference type="PATRIC" id="fig|1126833.4.peg.3697"/>
<feature type="transmembrane region" description="Helical" evidence="9">
    <location>
        <begin position="287"/>
        <end position="316"/>
    </location>
</feature>
<evidence type="ECO:0000256" key="4">
    <source>
        <dbReference type="ARBA" id="ARBA00022475"/>
    </source>
</evidence>
<dbReference type="RefSeq" id="WP_045671342.1">
    <property type="nucleotide sequence ID" value="NZ_CP011058.1"/>
</dbReference>
<feature type="transmembrane region" description="Helical" evidence="9">
    <location>
        <begin position="401"/>
        <end position="423"/>
    </location>
</feature>
<evidence type="ECO:0000256" key="3">
    <source>
        <dbReference type="ARBA" id="ARBA00022448"/>
    </source>
</evidence>
<dbReference type="InterPro" id="IPR000515">
    <property type="entry name" value="MetI-like"/>
</dbReference>
<name>A0A0D5NKN7_9BACL</name>
<keyword evidence="6 9" id="KW-0812">Transmembrane</keyword>
<dbReference type="GO" id="GO:0015423">
    <property type="term" value="F:ABC-type maltose transporter activity"/>
    <property type="evidence" value="ECO:0007669"/>
    <property type="project" value="TreeGrafter"/>
</dbReference>
<dbReference type="Proteomes" id="UP000032633">
    <property type="component" value="Chromosome"/>
</dbReference>
<dbReference type="STRING" id="1126833.VN24_16855"/>
<feature type="transmembrane region" description="Helical" evidence="9">
    <location>
        <begin position="337"/>
        <end position="356"/>
    </location>
</feature>
<comment type="function">
    <text evidence="10">Part of the ABC transporter complex MalEFGK involved in maltose/maltodextrin import. Probably responsible for the translocation of the substrate across the membrane.</text>
</comment>
<dbReference type="Gene3D" id="1.10.3720.10">
    <property type="entry name" value="MetI-like"/>
    <property type="match status" value="1"/>
</dbReference>
<accession>A0A0D5NKN7</accession>
<keyword evidence="4 10" id="KW-1003">Cell membrane</keyword>
<dbReference type="KEGG" id="pbj:VN24_16855"/>
<feature type="domain" description="ABC transmembrane type-1" evidence="11">
    <location>
        <begin position="202"/>
        <end position="422"/>
    </location>
</feature>
<dbReference type="InterPro" id="IPR035906">
    <property type="entry name" value="MetI-like_sf"/>
</dbReference>
<evidence type="ECO:0000256" key="1">
    <source>
        <dbReference type="ARBA" id="ARBA00004651"/>
    </source>
</evidence>
<dbReference type="GO" id="GO:1990060">
    <property type="term" value="C:maltose transport complex"/>
    <property type="evidence" value="ECO:0007669"/>
    <property type="project" value="TreeGrafter"/>
</dbReference>
<dbReference type="PANTHER" id="PTHR47314">
    <property type="entry name" value="MALTOSE/MALTODEXTRIN TRANSPORT SYSTEM PERMEASE PROTEIN MALF"/>
    <property type="match status" value="1"/>
</dbReference>
<feature type="transmembrane region" description="Helical" evidence="9">
    <location>
        <begin position="30"/>
        <end position="51"/>
    </location>
</feature>
<evidence type="ECO:0000313" key="12">
    <source>
        <dbReference type="EMBL" id="AJY75914.1"/>
    </source>
</evidence>
<feature type="transmembrane region" description="Helical" evidence="9">
    <location>
        <begin position="238"/>
        <end position="257"/>
    </location>
</feature>
<feature type="transmembrane region" description="Helical" evidence="9">
    <location>
        <begin position="134"/>
        <end position="163"/>
    </location>
</feature>
<organism evidence="12 13">
    <name type="scientific">Paenibacillus beijingensis</name>
    <dbReference type="NCBI Taxonomy" id="1126833"/>
    <lineage>
        <taxon>Bacteria</taxon>
        <taxon>Bacillati</taxon>
        <taxon>Bacillota</taxon>
        <taxon>Bacilli</taxon>
        <taxon>Bacillales</taxon>
        <taxon>Paenibacillaceae</taxon>
        <taxon>Paenibacillus</taxon>
    </lineage>
</organism>
<dbReference type="AlphaFoldDB" id="A0A0D5NKN7"/>
<evidence type="ECO:0000256" key="9">
    <source>
        <dbReference type="RuleBase" id="RU363032"/>
    </source>
</evidence>
<feature type="transmembrane region" description="Helical" evidence="9">
    <location>
        <begin position="201"/>
        <end position="226"/>
    </location>
</feature>
<reference evidence="12 13" key="1">
    <citation type="journal article" date="2015" name="J. Biotechnol.">
        <title>Complete genome sequence of Paenibacillus beijingensis 7188(T) (=DSM 24997(T)), a novel rhizobacterium from jujube garden soil.</title>
        <authorList>
            <person name="Kwak Y."/>
            <person name="Shin J.H."/>
        </authorList>
    </citation>
    <scope>NUCLEOTIDE SEQUENCE [LARGE SCALE GENOMIC DNA]</scope>
    <source>
        <strain evidence="12 13">DSM 24997</strain>
    </source>
</reference>